<proteinExistence type="predicted"/>
<evidence type="ECO:0000313" key="2">
    <source>
        <dbReference type="Proteomes" id="UP000245119"/>
    </source>
</evidence>
<protein>
    <submittedName>
        <fullName evidence="1">Uncharacterized protein</fullName>
    </submittedName>
</protein>
<dbReference type="Proteomes" id="UP000245119">
    <property type="component" value="Linkage Group LG6"/>
</dbReference>
<keyword evidence="2" id="KW-1185">Reference proteome</keyword>
<reference evidence="1 2" key="1">
    <citation type="submission" date="2018-04" db="EMBL/GenBank/DDBJ databases">
        <title>The genome of golden apple snail Pomacea canaliculata provides insight into stress tolerance and invasive adaptation.</title>
        <authorList>
            <person name="Liu C."/>
            <person name="Liu B."/>
            <person name="Ren Y."/>
            <person name="Zhang Y."/>
            <person name="Wang H."/>
            <person name="Li S."/>
            <person name="Jiang F."/>
            <person name="Yin L."/>
            <person name="Zhang G."/>
            <person name="Qian W."/>
            <person name="Fan W."/>
        </authorList>
    </citation>
    <scope>NUCLEOTIDE SEQUENCE [LARGE SCALE GENOMIC DNA]</scope>
    <source>
        <strain evidence="1">SZHN2017</strain>
        <tissue evidence="1">Muscle</tissue>
    </source>
</reference>
<sequence length="365" mass="40424">MFGVVYARGITYGTVPRIPAVSSPCGESSFLDDMAATENPILGEGSRQMAHDGRQFDDYIADGDHDGRQFDDNIAEGEDEVYVADQITRNEEGNPNADTLLKYPTQCEDTVTPTCTDEYGRPAGQAEAPKGDLSNQGNTCKFPVMETGWEINVEDVQDNDPTEINQEKIPIQCEEDLHLTRYNDVSGCLSRDYGAPDSCSHGGARSRPATQGRLQMRQTVLYAQCEEDLFHEYTWKLEEGDRLRRSLLCPECHTSPWSVVLIPVQALTTTRFCPLTRTMIAKMVLTDYIANELFTPRFLTTSACCSTAPININIASLTPSYFSRSSFLSLGDSGKLQRWTSEAKLLATELGLTGDELVKFVASFS</sequence>
<gene>
    <name evidence="1" type="ORF">C0Q70_10869</name>
</gene>
<comment type="caution">
    <text evidence="1">The sequence shown here is derived from an EMBL/GenBank/DDBJ whole genome shotgun (WGS) entry which is preliminary data.</text>
</comment>
<dbReference type="AlphaFoldDB" id="A0A2T7P4C9"/>
<name>A0A2T7P4C9_POMCA</name>
<organism evidence="1 2">
    <name type="scientific">Pomacea canaliculata</name>
    <name type="common">Golden apple snail</name>
    <dbReference type="NCBI Taxonomy" id="400727"/>
    <lineage>
        <taxon>Eukaryota</taxon>
        <taxon>Metazoa</taxon>
        <taxon>Spiralia</taxon>
        <taxon>Lophotrochozoa</taxon>
        <taxon>Mollusca</taxon>
        <taxon>Gastropoda</taxon>
        <taxon>Caenogastropoda</taxon>
        <taxon>Architaenioglossa</taxon>
        <taxon>Ampullarioidea</taxon>
        <taxon>Ampullariidae</taxon>
        <taxon>Pomacea</taxon>
    </lineage>
</organism>
<dbReference type="OrthoDB" id="1711136at2759"/>
<dbReference type="EMBL" id="PZQS01000006">
    <property type="protein sequence ID" value="PVD28282.1"/>
    <property type="molecule type" value="Genomic_DNA"/>
</dbReference>
<evidence type="ECO:0000313" key="1">
    <source>
        <dbReference type="EMBL" id="PVD28282.1"/>
    </source>
</evidence>
<accession>A0A2T7P4C9</accession>